<evidence type="ECO:0000313" key="2">
    <source>
        <dbReference type="Proteomes" id="UP000617340"/>
    </source>
</evidence>
<dbReference type="EMBL" id="JACSDZ010000006">
    <property type="protein sequence ID" value="KAF7401054.1"/>
    <property type="molecule type" value="Genomic_DNA"/>
</dbReference>
<accession>A0A834KA11</accession>
<reference evidence="1" key="1">
    <citation type="journal article" date="2020" name="G3 (Bethesda)">
        <title>High-Quality Assemblies for Three Invasive Social Wasps from the &lt;i&gt;Vespula&lt;/i&gt; Genus.</title>
        <authorList>
            <person name="Harrop T.W.R."/>
            <person name="Guhlin J."/>
            <person name="McLaughlin G.M."/>
            <person name="Permina E."/>
            <person name="Stockwell P."/>
            <person name="Gilligan J."/>
            <person name="Le Lec M.F."/>
            <person name="Gruber M.A.M."/>
            <person name="Quinn O."/>
            <person name="Lovegrove M."/>
            <person name="Duncan E.J."/>
            <person name="Remnant E.J."/>
            <person name="Van Eeckhoven J."/>
            <person name="Graham B."/>
            <person name="Knapp R.A."/>
            <person name="Langford K.W."/>
            <person name="Kronenberg Z."/>
            <person name="Press M.O."/>
            <person name="Eacker S.M."/>
            <person name="Wilson-Rankin E.E."/>
            <person name="Purcell J."/>
            <person name="Lester P.J."/>
            <person name="Dearden P.K."/>
        </authorList>
    </citation>
    <scope>NUCLEOTIDE SEQUENCE</scope>
    <source>
        <strain evidence="1">Linc-1</strain>
    </source>
</reference>
<gene>
    <name evidence="1" type="ORF">HZH68_006874</name>
</gene>
<evidence type="ECO:0000313" key="1">
    <source>
        <dbReference type="EMBL" id="KAF7401054.1"/>
    </source>
</evidence>
<proteinExistence type="predicted"/>
<sequence>MGVYLEDWFSRRKSEYHKLGHRGTCHRWICHRGTDHRENRFYREIFRLGDPGTDRRYTEVKGTSLHIIFIICREDRNIDTTGRVSGYLKPTVWTVERSVTGVLRSSSLLRSSKLPKRKGISDRGF</sequence>
<comment type="caution">
    <text evidence="1">The sequence shown here is derived from an EMBL/GenBank/DDBJ whole genome shotgun (WGS) entry which is preliminary data.</text>
</comment>
<name>A0A834KA11_VESGE</name>
<organism evidence="1 2">
    <name type="scientific">Vespula germanica</name>
    <name type="common">German yellow jacket</name>
    <name type="synonym">Paravespula germanica</name>
    <dbReference type="NCBI Taxonomy" id="30212"/>
    <lineage>
        <taxon>Eukaryota</taxon>
        <taxon>Metazoa</taxon>
        <taxon>Ecdysozoa</taxon>
        <taxon>Arthropoda</taxon>
        <taxon>Hexapoda</taxon>
        <taxon>Insecta</taxon>
        <taxon>Pterygota</taxon>
        <taxon>Neoptera</taxon>
        <taxon>Endopterygota</taxon>
        <taxon>Hymenoptera</taxon>
        <taxon>Apocrita</taxon>
        <taxon>Aculeata</taxon>
        <taxon>Vespoidea</taxon>
        <taxon>Vespidae</taxon>
        <taxon>Vespinae</taxon>
        <taxon>Vespula</taxon>
    </lineage>
</organism>
<dbReference type="Proteomes" id="UP000617340">
    <property type="component" value="Unassembled WGS sequence"/>
</dbReference>
<dbReference type="AlphaFoldDB" id="A0A834KA11"/>
<keyword evidence="2" id="KW-1185">Reference proteome</keyword>
<protein>
    <submittedName>
        <fullName evidence="1">Uncharacterized protein</fullName>
    </submittedName>
</protein>